<keyword evidence="3" id="KW-1185">Reference proteome</keyword>
<feature type="transmembrane region" description="Helical" evidence="1">
    <location>
        <begin position="124"/>
        <end position="143"/>
    </location>
</feature>
<dbReference type="EMBL" id="BMLG01000001">
    <property type="protein sequence ID" value="GGM19144.1"/>
    <property type="molecule type" value="Genomic_DNA"/>
</dbReference>
<evidence type="ECO:0000256" key="1">
    <source>
        <dbReference type="SAM" id="Phobius"/>
    </source>
</evidence>
<dbReference type="Proteomes" id="UP000618460">
    <property type="component" value="Unassembled WGS sequence"/>
</dbReference>
<dbReference type="OrthoDB" id="2627420at2"/>
<protein>
    <submittedName>
        <fullName evidence="2">Uncharacterized protein</fullName>
    </submittedName>
</protein>
<evidence type="ECO:0000313" key="2">
    <source>
        <dbReference type="EMBL" id="GGM19144.1"/>
    </source>
</evidence>
<proteinExistence type="predicted"/>
<feature type="transmembrane region" description="Helical" evidence="1">
    <location>
        <begin position="94"/>
        <end position="112"/>
    </location>
</feature>
<accession>A0A917WNP6</accession>
<comment type="caution">
    <text evidence="2">The sequence shown here is derived from an EMBL/GenBank/DDBJ whole genome shotgun (WGS) entry which is preliminary data.</text>
</comment>
<feature type="transmembrane region" description="Helical" evidence="1">
    <location>
        <begin position="61"/>
        <end position="82"/>
    </location>
</feature>
<reference evidence="2" key="2">
    <citation type="submission" date="2020-09" db="EMBL/GenBank/DDBJ databases">
        <authorList>
            <person name="Sun Q."/>
            <person name="Zhou Y."/>
        </authorList>
    </citation>
    <scope>NUCLEOTIDE SEQUENCE</scope>
    <source>
        <strain evidence="2">CGMCC 1.6333</strain>
    </source>
</reference>
<dbReference type="RefSeq" id="WP_117152674.1">
    <property type="nucleotide sequence ID" value="NZ_BMLG01000001.1"/>
</dbReference>
<keyword evidence="1" id="KW-0472">Membrane</keyword>
<evidence type="ECO:0000313" key="3">
    <source>
        <dbReference type="Proteomes" id="UP000618460"/>
    </source>
</evidence>
<feature type="transmembrane region" description="Helical" evidence="1">
    <location>
        <begin position="21"/>
        <end position="41"/>
    </location>
</feature>
<reference evidence="2" key="1">
    <citation type="journal article" date="2014" name="Int. J. Syst. Evol. Microbiol.">
        <title>Complete genome sequence of Corynebacterium casei LMG S-19264T (=DSM 44701T), isolated from a smear-ripened cheese.</title>
        <authorList>
            <consortium name="US DOE Joint Genome Institute (JGI-PGF)"/>
            <person name="Walter F."/>
            <person name="Albersmeier A."/>
            <person name="Kalinowski J."/>
            <person name="Ruckert C."/>
        </authorList>
    </citation>
    <scope>NUCLEOTIDE SEQUENCE</scope>
    <source>
        <strain evidence="2">CGMCC 1.6333</strain>
    </source>
</reference>
<name>A0A917WNP6_9BACI</name>
<keyword evidence="1" id="KW-1133">Transmembrane helix</keyword>
<keyword evidence="1" id="KW-0812">Transmembrane</keyword>
<organism evidence="2 3">
    <name type="scientific">Paraliobacillus quinghaiensis</name>
    <dbReference type="NCBI Taxonomy" id="470815"/>
    <lineage>
        <taxon>Bacteria</taxon>
        <taxon>Bacillati</taxon>
        <taxon>Bacillota</taxon>
        <taxon>Bacilli</taxon>
        <taxon>Bacillales</taxon>
        <taxon>Bacillaceae</taxon>
        <taxon>Paraliobacillus</taxon>
    </lineage>
</organism>
<sequence>MIGLILAILTFNIIAFKTNKILNYKQIAHVWVFTIALQLSFDVYVDLKYLGYWYFTPDIDWAAFLPHTFLIPPVNMVFINLYPFHRSLWIKTRYILYWTIVILGYELIALLPEPWGYFNYGWWNLGYSAVLDVILLNILIAYYKKFIAD</sequence>
<dbReference type="AlphaFoldDB" id="A0A917WNP6"/>
<gene>
    <name evidence="2" type="ORF">GCM10011351_01230</name>
</gene>